<gene>
    <name evidence="1" type="ORF">GCM10009768_27780</name>
</gene>
<dbReference type="SUPFAM" id="SSF63829">
    <property type="entry name" value="Calcium-dependent phosphotriesterase"/>
    <property type="match status" value="1"/>
</dbReference>
<dbReference type="InterPro" id="IPR039535">
    <property type="entry name" value="ASST-like"/>
</dbReference>
<evidence type="ECO:0000313" key="2">
    <source>
        <dbReference type="Proteomes" id="UP001500851"/>
    </source>
</evidence>
<dbReference type="RefSeq" id="WP_344033164.1">
    <property type="nucleotide sequence ID" value="NZ_BAAAOB010000004.1"/>
</dbReference>
<dbReference type="InterPro" id="IPR015943">
    <property type="entry name" value="WD40/YVTN_repeat-like_dom_sf"/>
</dbReference>
<comment type="caution">
    <text evidence="1">The sequence shown here is derived from an EMBL/GenBank/DDBJ whole genome shotgun (WGS) entry which is preliminary data.</text>
</comment>
<protein>
    <submittedName>
        <fullName evidence="1">Aryl-sulfate sulfotransferase</fullName>
    </submittedName>
</protein>
<proteinExistence type="predicted"/>
<dbReference type="Pfam" id="PF14269">
    <property type="entry name" value="Arylsulfotran_2"/>
    <property type="match status" value="1"/>
</dbReference>
<dbReference type="Gene3D" id="2.130.10.10">
    <property type="entry name" value="YVTN repeat-like/Quinoprotein amine dehydrogenase"/>
    <property type="match status" value="1"/>
</dbReference>
<reference evidence="2" key="1">
    <citation type="journal article" date="2019" name="Int. J. Syst. Evol. Microbiol.">
        <title>The Global Catalogue of Microorganisms (GCM) 10K type strain sequencing project: providing services to taxonomists for standard genome sequencing and annotation.</title>
        <authorList>
            <consortium name="The Broad Institute Genomics Platform"/>
            <consortium name="The Broad Institute Genome Sequencing Center for Infectious Disease"/>
            <person name="Wu L."/>
            <person name="Ma J."/>
        </authorList>
    </citation>
    <scope>NUCLEOTIDE SEQUENCE [LARGE SCALE GENOMIC DNA]</scope>
    <source>
        <strain evidence="2">JCM 14736</strain>
    </source>
</reference>
<keyword evidence="2" id="KW-1185">Reference proteome</keyword>
<dbReference type="EMBL" id="BAAAOB010000004">
    <property type="protein sequence ID" value="GAA1797253.1"/>
    <property type="molecule type" value="Genomic_DNA"/>
</dbReference>
<sequence>MAFTAVPERRRLGGVTLLDPERVDKGLTLIASSWGGTRVRLVDEAGAEVHGWDLPWPPGLGQTITSRGTLLANGKVRDDHPFLSGLPFQAGAIAEFDWDGRKLWEVRHSGHHHDGILLANGNVLLLGIGAVPEEIAARVRGGIGEPGATMWADTLVELTREGDQIWEWRSWEHLDPEVDVIGPGPMDREEWLHGNGIAELETGEILLSARQTSTVLRISRETGEITRRYGSGTLAGQHSPWITDDGTVLVFDNGFNRLDGAPPYSRLIEFDLETGEEVWRYTDPVPWELFSALQSSVQRLPNGNTLACEGLAGRVLEVTRDGDTVWEYVNPHMEFRAFQDSGVRSNRMFRARKFPRDLFRTAGVTLPESERGGTR</sequence>
<dbReference type="Proteomes" id="UP001500851">
    <property type="component" value="Unassembled WGS sequence"/>
</dbReference>
<evidence type="ECO:0000313" key="1">
    <source>
        <dbReference type="EMBL" id="GAA1797253.1"/>
    </source>
</evidence>
<organism evidence="1 2">
    <name type="scientific">Leucobacter iarius</name>
    <dbReference type="NCBI Taxonomy" id="333963"/>
    <lineage>
        <taxon>Bacteria</taxon>
        <taxon>Bacillati</taxon>
        <taxon>Actinomycetota</taxon>
        <taxon>Actinomycetes</taxon>
        <taxon>Micrococcales</taxon>
        <taxon>Microbacteriaceae</taxon>
        <taxon>Leucobacter</taxon>
    </lineage>
</organism>
<name>A0ABP4XWW9_9MICO</name>
<accession>A0ABP4XWW9</accession>
<dbReference type="InterPro" id="IPR053143">
    <property type="entry name" value="Arylsulfate_ST"/>
</dbReference>
<dbReference type="PANTHER" id="PTHR35340:SF5">
    <property type="entry name" value="ASST-DOMAIN-CONTAINING PROTEIN"/>
    <property type="match status" value="1"/>
</dbReference>
<dbReference type="PANTHER" id="PTHR35340">
    <property type="entry name" value="PQQ ENZYME REPEAT PROTEIN-RELATED"/>
    <property type="match status" value="1"/>
</dbReference>